<dbReference type="PANTHER" id="PTHR30383">
    <property type="entry name" value="THIOESTERASE 1/PROTEASE 1/LYSOPHOSPHOLIPASE L1"/>
    <property type="match status" value="1"/>
</dbReference>
<evidence type="ECO:0000313" key="3">
    <source>
        <dbReference type="Proteomes" id="UP000690515"/>
    </source>
</evidence>
<dbReference type="InterPro" id="IPR036514">
    <property type="entry name" value="SGNH_hydro_sf"/>
</dbReference>
<evidence type="ECO:0000259" key="1">
    <source>
        <dbReference type="Pfam" id="PF13472"/>
    </source>
</evidence>
<dbReference type="SUPFAM" id="SSF52266">
    <property type="entry name" value="SGNH hydrolase"/>
    <property type="match status" value="1"/>
</dbReference>
<reference evidence="2 3" key="1">
    <citation type="submission" date="2021-04" db="EMBL/GenBank/DDBJ databases">
        <authorList>
            <person name="Pira H."/>
            <person name="Risdian C."/>
            <person name="Wink J."/>
        </authorList>
    </citation>
    <scope>NUCLEOTIDE SEQUENCE [LARGE SCALE GENOMIC DNA]</scope>
    <source>
        <strain evidence="2 3">WH53</strain>
    </source>
</reference>
<organism evidence="2 3">
    <name type="scientific">Zooshikella harenae</name>
    <dbReference type="NCBI Taxonomy" id="2827238"/>
    <lineage>
        <taxon>Bacteria</taxon>
        <taxon>Pseudomonadati</taxon>
        <taxon>Pseudomonadota</taxon>
        <taxon>Gammaproteobacteria</taxon>
        <taxon>Oceanospirillales</taxon>
        <taxon>Zooshikellaceae</taxon>
        <taxon>Zooshikella</taxon>
    </lineage>
</organism>
<dbReference type="Gene3D" id="3.40.50.1110">
    <property type="entry name" value="SGNH hydrolase"/>
    <property type="match status" value="1"/>
</dbReference>
<gene>
    <name evidence="2" type="ORF">KCG35_06480</name>
</gene>
<name>A0ABS5Z9Y5_9GAMM</name>
<evidence type="ECO:0000313" key="2">
    <source>
        <dbReference type="EMBL" id="MBU2710698.1"/>
    </source>
</evidence>
<sequence length="236" mass="26667">MIKKIILVLALLFVGFGYGITTMKYHFFPYVLLKKVQQWIDVDNNVSSNDSQHIYHKRRVSFFKHHGGSARYIMLGDSITDDAEWQELFPGYSIVNRGIAGDTTADTLSRLSLLSNDAEVVFILLGTNDIMQGIKPDSILKNYHRIIDELLNKGVTPIIQSTLLLGSQFKHLNGQVEMLNHSLQKIAKGKNIKYIDLNKVLATGGVLQNQYSIDGIHLNGEGYALWKKQIAEFMQL</sequence>
<accession>A0ABS5Z9Y5</accession>
<feature type="domain" description="SGNH hydrolase-type esterase" evidence="1">
    <location>
        <begin position="75"/>
        <end position="225"/>
    </location>
</feature>
<keyword evidence="3" id="KW-1185">Reference proteome</keyword>
<protein>
    <recommendedName>
        <fullName evidence="1">SGNH hydrolase-type esterase domain-containing protein</fullName>
    </recommendedName>
</protein>
<dbReference type="Proteomes" id="UP000690515">
    <property type="component" value="Unassembled WGS sequence"/>
</dbReference>
<dbReference type="RefSeq" id="WP_215818865.1">
    <property type="nucleotide sequence ID" value="NZ_JAGSOY010000010.1"/>
</dbReference>
<proteinExistence type="predicted"/>
<dbReference type="EMBL" id="JAGSOY010000010">
    <property type="protein sequence ID" value="MBU2710698.1"/>
    <property type="molecule type" value="Genomic_DNA"/>
</dbReference>
<dbReference type="Pfam" id="PF13472">
    <property type="entry name" value="Lipase_GDSL_2"/>
    <property type="match status" value="1"/>
</dbReference>
<dbReference type="PANTHER" id="PTHR30383:SF5">
    <property type="entry name" value="SGNH HYDROLASE-TYPE ESTERASE DOMAIN-CONTAINING PROTEIN"/>
    <property type="match status" value="1"/>
</dbReference>
<dbReference type="InterPro" id="IPR013830">
    <property type="entry name" value="SGNH_hydro"/>
</dbReference>
<comment type="caution">
    <text evidence="2">The sequence shown here is derived from an EMBL/GenBank/DDBJ whole genome shotgun (WGS) entry which is preliminary data.</text>
</comment>
<dbReference type="InterPro" id="IPR051532">
    <property type="entry name" value="Ester_Hydrolysis_Enzymes"/>
</dbReference>